<reference evidence="1" key="1">
    <citation type="submission" date="2016-06" db="UniProtKB">
        <authorList>
            <consortium name="WormBaseParasite"/>
        </authorList>
    </citation>
    <scope>IDENTIFICATION</scope>
</reference>
<evidence type="ECO:0000313" key="1">
    <source>
        <dbReference type="WBParaSite" id="GPUH_0001784401-mRNA-1"/>
    </source>
</evidence>
<name>A0A183EA28_9BILA</name>
<proteinExistence type="predicted"/>
<dbReference type="AlphaFoldDB" id="A0A183EA28"/>
<organism evidence="1">
    <name type="scientific">Gongylonema pulchrum</name>
    <dbReference type="NCBI Taxonomy" id="637853"/>
    <lineage>
        <taxon>Eukaryota</taxon>
        <taxon>Metazoa</taxon>
        <taxon>Ecdysozoa</taxon>
        <taxon>Nematoda</taxon>
        <taxon>Chromadorea</taxon>
        <taxon>Rhabditida</taxon>
        <taxon>Spirurina</taxon>
        <taxon>Spiruromorpha</taxon>
        <taxon>Spiruroidea</taxon>
        <taxon>Gongylonematidae</taxon>
        <taxon>Gongylonema</taxon>
    </lineage>
</organism>
<dbReference type="WBParaSite" id="GPUH_0001784401-mRNA-1">
    <property type="protein sequence ID" value="GPUH_0001784401-mRNA-1"/>
    <property type="gene ID" value="GPUH_0001784401"/>
</dbReference>
<protein>
    <submittedName>
        <fullName evidence="1">FAD-dependent oxidoreductase</fullName>
    </submittedName>
</protein>
<accession>A0A183EA28</accession>
<dbReference type="InterPro" id="IPR029055">
    <property type="entry name" value="Ntn_hydrolases_N"/>
</dbReference>
<dbReference type="Gene3D" id="3.60.20.30">
    <property type="entry name" value="(Glycosyl)asparaginase"/>
    <property type="match status" value="1"/>
</dbReference>
<sequence>LLKTAGRLGHATQIGGAIWAEQRQQNSVAVALSGCGEYIAQTLLAKTIADSLLKQTKTGVVHLPVAWFYLLMRVTLKMLFLENRSGELISFHNTEELAYAFGRSGAVKKYRSRSKSGAFIAHAFPLSDYIFCS</sequence>
<dbReference type="SUPFAM" id="SSF56235">
    <property type="entry name" value="N-terminal nucleophile aminohydrolases (Ntn hydrolases)"/>
    <property type="match status" value="1"/>
</dbReference>